<gene>
    <name evidence="1" type="ORF">BAU17_11605</name>
</gene>
<dbReference type="Proteomes" id="UP000782705">
    <property type="component" value="Unassembled WGS sequence"/>
</dbReference>
<sequence length="211" mass="24668">MEEKIVLQPFDRILSGYEKLTEVAVSVADCSQLCQKYQSFGVQGYRLDNYQGTSYLNRYLSCSVERAPMLIYRNDYLIPLVFRSSPESKRLFDEPTRMAGFFLLLEWLLANKPKKALITNQSEQTRSYQVVDSAYVAFRLSEILDGAGFPISQFQTVEEFMAWNRQYRLINNGQIGRHSKIFDPENQENVVELRMILEIIHLKYPETTFFI</sequence>
<accession>A0ABQ6YY37</accession>
<protein>
    <submittedName>
        <fullName evidence="1">Uncharacterized protein</fullName>
    </submittedName>
</protein>
<proteinExistence type="predicted"/>
<name>A0ABQ6YY37_9ENTE</name>
<dbReference type="EMBL" id="MAEL01000045">
    <property type="protein sequence ID" value="KAF1302855.1"/>
    <property type="molecule type" value="Genomic_DNA"/>
</dbReference>
<evidence type="ECO:0000313" key="1">
    <source>
        <dbReference type="EMBL" id="KAF1302855.1"/>
    </source>
</evidence>
<evidence type="ECO:0000313" key="2">
    <source>
        <dbReference type="Proteomes" id="UP000782705"/>
    </source>
</evidence>
<keyword evidence="2" id="KW-1185">Reference proteome</keyword>
<organism evidence="1 2">
    <name type="scientific">Candidatus Enterococcus willemsii</name>
    <dbReference type="NCBI Taxonomy" id="1857215"/>
    <lineage>
        <taxon>Bacteria</taxon>
        <taxon>Bacillati</taxon>
        <taxon>Bacillota</taxon>
        <taxon>Bacilli</taxon>
        <taxon>Lactobacillales</taxon>
        <taxon>Enterococcaceae</taxon>
        <taxon>Enterococcus</taxon>
    </lineage>
</organism>
<reference evidence="1 2" key="1">
    <citation type="submission" date="2016-06" db="EMBL/GenBank/DDBJ databases">
        <title>Four novel species of enterococci isolated from chicken manure.</title>
        <authorList>
            <person name="Van Tyne D."/>
        </authorList>
    </citation>
    <scope>NUCLEOTIDE SEQUENCE [LARGE SCALE GENOMIC DNA]</scope>
    <source>
        <strain evidence="1 2">CU12B</strain>
    </source>
</reference>
<dbReference type="RefSeq" id="WP_161902513.1">
    <property type="nucleotide sequence ID" value="NZ_MAEL01000045.1"/>
</dbReference>
<comment type="caution">
    <text evidence="1">The sequence shown here is derived from an EMBL/GenBank/DDBJ whole genome shotgun (WGS) entry which is preliminary data.</text>
</comment>